<dbReference type="InterPro" id="IPR025662">
    <property type="entry name" value="Sigma_54_int_dom_ATP-bd_1"/>
</dbReference>
<dbReference type="PROSITE" id="PS00688">
    <property type="entry name" value="SIGMA54_INTERACT_3"/>
    <property type="match status" value="1"/>
</dbReference>
<dbReference type="Pfam" id="PF02954">
    <property type="entry name" value="HTH_8"/>
    <property type="match status" value="1"/>
</dbReference>
<evidence type="ECO:0000256" key="6">
    <source>
        <dbReference type="ARBA" id="ARBA00023125"/>
    </source>
</evidence>
<dbReference type="InterPro" id="IPR002197">
    <property type="entry name" value="HTH_Fis"/>
</dbReference>
<evidence type="ECO:0000256" key="4">
    <source>
        <dbReference type="ARBA" id="ARBA00022840"/>
    </source>
</evidence>
<reference evidence="12" key="1">
    <citation type="submission" date="2020-07" db="EMBL/GenBank/DDBJ databases">
        <title>Koleobacter methoxysyntrophicus gen. nov., sp. nov., a novel anaerobic bacterium isolated from deep subsurface oil field and proposal of Koleobacterales ord. nov. in the phylum Firmicutes.</title>
        <authorList>
            <person name="Sakamoto S."/>
            <person name="Tamaki H."/>
        </authorList>
    </citation>
    <scope>NUCLEOTIDE SEQUENCE</scope>
    <source>
        <strain evidence="12">NRmbB1</strain>
    </source>
</reference>
<name>A0A8A0RM74_9FIRM</name>
<keyword evidence="3" id="KW-0547">Nucleotide-binding</keyword>
<dbReference type="PROSITE" id="PS00675">
    <property type="entry name" value="SIGMA54_INTERACT_1"/>
    <property type="match status" value="1"/>
</dbReference>
<proteinExistence type="predicted"/>
<keyword evidence="7" id="KW-0804">Transcription</keyword>
<dbReference type="AlphaFoldDB" id="A0A8A0RM74"/>
<dbReference type="InterPro" id="IPR002078">
    <property type="entry name" value="Sigma_54_int"/>
</dbReference>
<evidence type="ECO:0000256" key="9">
    <source>
        <dbReference type="PROSITE-ProRule" id="PRU00169"/>
    </source>
</evidence>
<keyword evidence="6" id="KW-0238">DNA-binding</keyword>
<evidence type="ECO:0000256" key="7">
    <source>
        <dbReference type="ARBA" id="ARBA00023163"/>
    </source>
</evidence>
<protein>
    <recommendedName>
        <fullName evidence="1">Stage 0 sporulation protein A homolog</fullName>
    </recommendedName>
</protein>
<evidence type="ECO:0000259" key="11">
    <source>
        <dbReference type="PROSITE" id="PS50110"/>
    </source>
</evidence>
<dbReference type="Gene3D" id="3.40.50.2300">
    <property type="match status" value="1"/>
</dbReference>
<dbReference type="SMART" id="SM00382">
    <property type="entry name" value="AAA"/>
    <property type="match status" value="1"/>
</dbReference>
<keyword evidence="2 9" id="KW-0597">Phosphoprotein</keyword>
<evidence type="ECO:0000256" key="1">
    <source>
        <dbReference type="ARBA" id="ARBA00018672"/>
    </source>
</evidence>
<dbReference type="InterPro" id="IPR001789">
    <property type="entry name" value="Sig_transdc_resp-reg_receiver"/>
</dbReference>
<gene>
    <name evidence="12" type="primary">atoC_7</name>
    <name evidence="12" type="ORF">H0A61_01245</name>
</gene>
<dbReference type="InterPro" id="IPR003593">
    <property type="entry name" value="AAA+_ATPase"/>
</dbReference>
<dbReference type="InterPro" id="IPR025944">
    <property type="entry name" value="Sigma_54_int_dom_CS"/>
</dbReference>
<dbReference type="InterPro" id="IPR058031">
    <property type="entry name" value="AAA_lid_NorR"/>
</dbReference>
<dbReference type="GO" id="GO:0043565">
    <property type="term" value="F:sequence-specific DNA binding"/>
    <property type="evidence" value="ECO:0007669"/>
    <property type="project" value="InterPro"/>
</dbReference>
<dbReference type="PROSITE" id="PS00676">
    <property type="entry name" value="SIGMA54_INTERACT_2"/>
    <property type="match status" value="1"/>
</dbReference>
<keyword evidence="4" id="KW-0067">ATP-binding</keyword>
<dbReference type="SUPFAM" id="SSF52172">
    <property type="entry name" value="CheY-like"/>
    <property type="match status" value="1"/>
</dbReference>
<organism evidence="12 13">
    <name type="scientific">Koleobacter methoxysyntrophicus</name>
    <dbReference type="NCBI Taxonomy" id="2751313"/>
    <lineage>
        <taxon>Bacteria</taxon>
        <taxon>Bacillati</taxon>
        <taxon>Bacillota</taxon>
        <taxon>Clostridia</taxon>
        <taxon>Koleobacterales</taxon>
        <taxon>Koleobacteraceae</taxon>
        <taxon>Koleobacter</taxon>
    </lineage>
</organism>
<evidence type="ECO:0000256" key="3">
    <source>
        <dbReference type="ARBA" id="ARBA00022741"/>
    </source>
</evidence>
<dbReference type="CDD" id="cd00009">
    <property type="entry name" value="AAA"/>
    <property type="match status" value="1"/>
</dbReference>
<dbReference type="SUPFAM" id="SSF52540">
    <property type="entry name" value="P-loop containing nucleoside triphosphate hydrolases"/>
    <property type="match status" value="1"/>
</dbReference>
<evidence type="ECO:0000313" key="12">
    <source>
        <dbReference type="EMBL" id="QSQ08894.1"/>
    </source>
</evidence>
<dbReference type="PROSITE" id="PS50045">
    <property type="entry name" value="SIGMA54_INTERACT_4"/>
    <property type="match status" value="1"/>
</dbReference>
<evidence type="ECO:0000256" key="2">
    <source>
        <dbReference type="ARBA" id="ARBA00022553"/>
    </source>
</evidence>
<dbReference type="Proteomes" id="UP000662904">
    <property type="component" value="Chromosome"/>
</dbReference>
<keyword evidence="13" id="KW-1185">Reference proteome</keyword>
<dbReference type="RefSeq" id="WP_206709093.1">
    <property type="nucleotide sequence ID" value="NZ_CP059066.1"/>
</dbReference>
<dbReference type="GO" id="GO:0000160">
    <property type="term" value="P:phosphorelay signal transduction system"/>
    <property type="evidence" value="ECO:0007669"/>
    <property type="project" value="InterPro"/>
</dbReference>
<dbReference type="InterPro" id="IPR011006">
    <property type="entry name" value="CheY-like_superfamily"/>
</dbReference>
<evidence type="ECO:0000313" key="13">
    <source>
        <dbReference type="Proteomes" id="UP000662904"/>
    </source>
</evidence>
<dbReference type="SMART" id="SM00448">
    <property type="entry name" value="REC"/>
    <property type="match status" value="1"/>
</dbReference>
<dbReference type="Gene3D" id="3.40.50.300">
    <property type="entry name" value="P-loop containing nucleotide triphosphate hydrolases"/>
    <property type="match status" value="1"/>
</dbReference>
<dbReference type="PRINTS" id="PR01590">
    <property type="entry name" value="HTHFIS"/>
</dbReference>
<dbReference type="SUPFAM" id="SSF46689">
    <property type="entry name" value="Homeodomain-like"/>
    <property type="match status" value="1"/>
</dbReference>
<dbReference type="GO" id="GO:0005524">
    <property type="term" value="F:ATP binding"/>
    <property type="evidence" value="ECO:0007669"/>
    <property type="project" value="UniProtKB-KW"/>
</dbReference>
<dbReference type="FunFam" id="3.40.50.2300:FF:000018">
    <property type="entry name" value="DNA-binding transcriptional regulator NtrC"/>
    <property type="match status" value="1"/>
</dbReference>
<dbReference type="EMBL" id="CP059066">
    <property type="protein sequence ID" value="QSQ08894.1"/>
    <property type="molecule type" value="Genomic_DNA"/>
</dbReference>
<dbReference type="Pfam" id="PF25601">
    <property type="entry name" value="AAA_lid_14"/>
    <property type="match status" value="1"/>
</dbReference>
<dbReference type="Pfam" id="PF00072">
    <property type="entry name" value="Response_reg"/>
    <property type="match status" value="1"/>
</dbReference>
<feature type="domain" description="Response regulatory" evidence="11">
    <location>
        <begin position="4"/>
        <end position="118"/>
    </location>
</feature>
<evidence type="ECO:0000256" key="8">
    <source>
        <dbReference type="ARBA" id="ARBA00024867"/>
    </source>
</evidence>
<dbReference type="KEGG" id="kme:H0A61_01245"/>
<keyword evidence="5" id="KW-0805">Transcription regulation</keyword>
<dbReference type="PANTHER" id="PTHR32071:SF113">
    <property type="entry name" value="ALGINATE BIOSYNTHESIS TRANSCRIPTIONAL REGULATORY PROTEIN ALGB"/>
    <property type="match status" value="1"/>
</dbReference>
<dbReference type="Gene3D" id="1.10.10.60">
    <property type="entry name" value="Homeodomain-like"/>
    <property type="match status" value="1"/>
</dbReference>
<comment type="function">
    <text evidence="8">May play the central regulatory role in sporulation. It may be an element of the effector pathway responsible for the activation of sporulation genes in response to nutritional stress. Spo0A may act in concert with spo0H (a sigma factor) to control the expression of some genes that are critical to the sporulation process.</text>
</comment>
<dbReference type="GO" id="GO:0006355">
    <property type="term" value="P:regulation of DNA-templated transcription"/>
    <property type="evidence" value="ECO:0007669"/>
    <property type="project" value="InterPro"/>
</dbReference>
<dbReference type="PANTHER" id="PTHR32071">
    <property type="entry name" value="TRANSCRIPTIONAL REGULATORY PROTEIN"/>
    <property type="match status" value="1"/>
</dbReference>
<accession>A0A8A0RM74</accession>
<evidence type="ECO:0000259" key="10">
    <source>
        <dbReference type="PROSITE" id="PS50045"/>
    </source>
</evidence>
<feature type="domain" description="Sigma-54 factor interaction" evidence="10">
    <location>
        <begin position="143"/>
        <end position="372"/>
    </location>
</feature>
<dbReference type="InterPro" id="IPR009057">
    <property type="entry name" value="Homeodomain-like_sf"/>
</dbReference>
<dbReference type="FunFam" id="3.40.50.300:FF:000006">
    <property type="entry name" value="DNA-binding transcriptional regulator NtrC"/>
    <property type="match status" value="1"/>
</dbReference>
<dbReference type="PROSITE" id="PS50110">
    <property type="entry name" value="RESPONSE_REGULATORY"/>
    <property type="match status" value="1"/>
</dbReference>
<feature type="modified residue" description="4-aspartylphosphate" evidence="9">
    <location>
        <position position="53"/>
    </location>
</feature>
<dbReference type="InterPro" id="IPR025943">
    <property type="entry name" value="Sigma_54_int_dom_ATP-bd_2"/>
</dbReference>
<evidence type="ECO:0000256" key="5">
    <source>
        <dbReference type="ARBA" id="ARBA00023015"/>
    </source>
</evidence>
<dbReference type="InterPro" id="IPR027417">
    <property type="entry name" value="P-loop_NTPase"/>
</dbReference>
<dbReference type="Pfam" id="PF00158">
    <property type="entry name" value="Sigma54_activat"/>
    <property type="match status" value="1"/>
</dbReference>
<sequence length="464" mass="52736">MKKKILVIDDEESIRLSLKEGLQDLGYEVYTAVDGHQGLTEVREMEPNLVLLDIRLPRGNGMEILQQIKGIDRDIAVIMITAYGETKEAVKAIKNGAFDYVEKPFDFNDLSLTIKKALEAQEMKRELCYLRSQQKKFMKDKNIIGNSPAMKEVMHKIDILAENDVTVLIRGETGVGKELVAREIHSRSRRAGKPFLDINCGAIPGDLLESELFGFEKSAFTGAVTGKKGLLEIADGGTVFLDEIGELPVDIQVKLLRFLEDRRFKRIGGLKDVKVDVRILAATNKNLEKAIEENKFREDLFYRLNVVPVYVPPLRERGEDIKLLAEFFLAYFSETLGKEKGTFSQEVLKAFMKYNWPGNVRELRNVIERLVIFNTGGGEITIEQLPAEFLSLPEKPAANEKRQSERDTGLPVNLSLEREIERLEKQYIKRALIEARGNKTKAAEILGISRFALLRRLEKYGNRF</sequence>
<dbReference type="Gene3D" id="1.10.8.60">
    <property type="match status" value="1"/>
</dbReference>